<dbReference type="Pfam" id="PF19054">
    <property type="entry name" value="DUF5753"/>
    <property type="match status" value="1"/>
</dbReference>
<dbReference type="EMBL" id="JBHTIW010000001">
    <property type="protein sequence ID" value="MFD0918204.1"/>
    <property type="molecule type" value="Genomic_DNA"/>
</dbReference>
<proteinExistence type="predicted"/>
<accession>A0ABW3FIB3</accession>
<dbReference type="Gene3D" id="1.10.260.40">
    <property type="entry name" value="lambda repressor-like DNA-binding domains"/>
    <property type="match status" value="1"/>
</dbReference>
<dbReference type="Pfam" id="PF13560">
    <property type="entry name" value="HTH_31"/>
    <property type="match status" value="1"/>
</dbReference>
<name>A0ABW3FIB3_9PSEU</name>
<sequence length="279" mass="31188">MARTSPTFRRRRLARRIRQLREASGLTQEAAAAGLDMSTSALSRKETGEVATSVHEVRSMMDLYDVYDPDLLDLARAAKEKPWWHMYGIKKRGYYDLEQEASSVRDWQLNLIPGMFQTEEYARALFSASGSLDDDEVENAVTARMLRRTQLVDEDFPLSYSAVVDESALRRPVGGADVMHRQLKQLVEYAGLPNVSIQVLPSSVGQHRGLDGPFTLLSYADPAEPDILYIEHATGSLHIERADAVSVATLTFERLRATALNTVDSAALVDRLATELWSE</sequence>
<evidence type="ECO:0000313" key="2">
    <source>
        <dbReference type="EMBL" id="MFD0918204.1"/>
    </source>
</evidence>
<dbReference type="PROSITE" id="PS50943">
    <property type="entry name" value="HTH_CROC1"/>
    <property type="match status" value="1"/>
</dbReference>
<gene>
    <name evidence="2" type="ORF">ACFQ16_00465</name>
</gene>
<organism evidence="2 3">
    <name type="scientific">Saccharopolyspora rosea</name>
    <dbReference type="NCBI Taxonomy" id="524884"/>
    <lineage>
        <taxon>Bacteria</taxon>
        <taxon>Bacillati</taxon>
        <taxon>Actinomycetota</taxon>
        <taxon>Actinomycetes</taxon>
        <taxon>Pseudonocardiales</taxon>
        <taxon>Pseudonocardiaceae</taxon>
        <taxon>Saccharopolyspora</taxon>
    </lineage>
</organism>
<dbReference type="SUPFAM" id="SSF47413">
    <property type="entry name" value="lambda repressor-like DNA-binding domains"/>
    <property type="match status" value="1"/>
</dbReference>
<feature type="domain" description="HTH cro/C1-type" evidence="1">
    <location>
        <begin position="17"/>
        <end position="72"/>
    </location>
</feature>
<dbReference type="InterPro" id="IPR043917">
    <property type="entry name" value="DUF5753"/>
</dbReference>
<keyword evidence="3" id="KW-1185">Reference proteome</keyword>
<reference evidence="3" key="1">
    <citation type="journal article" date="2019" name="Int. J. Syst. Evol. Microbiol.">
        <title>The Global Catalogue of Microorganisms (GCM) 10K type strain sequencing project: providing services to taxonomists for standard genome sequencing and annotation.</title>
        <authorList>
            <consortium name="The Broad Institute Genomics Platform"/>
            <consortium name="The Broad Institute Genome Sequencing Center for Infectious Disease"/>
            <person name="Wu L."/>
            <person name="Ma J."/>
        </authorList>
    </citation>
    <scope>NUCLEOTIDE SEQUENCE [LARGE SCALE GENOMIC DNA]</scope>
    <source>
        <strain evidence="3">CCUG 56401</strain>
    </source>
</reference>
<dbReference type="CDD" id="cd00093">
    <property type="entry name" value="HTH_XRE"/>
    <property type="match status" value="1"/>
</dbReference>
<dbReference type="RefSeq" id="WP_345601495.1">
    <property type="nucleotide sequence ID" value="NZ_BAABLT010000034.1"/>
</dbReference>
<dbReference type="SMART" id="SM00530">
    <property type="entry name" value="HTH_XRE"/>
    <property type="match status" value="1"/>
</dbReference>
<evidence type="ECO:0000313" key="3">
    <source>
        <dbReference type="Proteomes" id="UP001597018"/>
    </source>
</evidence>
<protein>
    <submittedName>
        <fullName evidence="2">Helix-turn-helix domain-containing protein</fullName>
    </submittedName>
</protein>
<dbReference type="InterPro" id="IPR010982">
    <property type="entry name" value="Lambda_DNA-bd_dom_sf"/>
</dbReference>
<evidence type="ECO:0000259" key="1">
    <source>
        <dbReference type="PROSITE" id="PS50943"/>
    </source>
</evidence>
<dbReference type="Proteomes" id="UP001597018">
    <property type="component" value="Unassembled WGS sequence"/>
</dbReference>
<dbReference type="InterPro" id="IPR001387">
    <property type="entry name" value="Cro/C1-type_HTH"/>
</dbReference>
<comment type="caution">
    <text evidence="2">The sequence shown here is derived from an EMBL/GenBank/DDBJ whole genome shotgun (WGS) entry which is preliminary data.</text>
</comment>